<dbReference type="AlphaFoldDB" id="A0A938XRI6"/>
<dbReference type="PROSITE" id="PS51892">
    <property type="entry name" value="SUBTILASE"/>
    <property type="match status" value="1"/>
</dbReference>
<dbReference type="Proteomes" id="UP000774000">
    <property type="component" value="Unassembled WGS sequence"/>
</dbReference>
<dbReference type="EMBL" id="JAFBDQ010000005">
    <property type="protein sequence ID" value="MBM7556424.1"/>
    <property type="molecule type" value="Genomic_DNA"/>
</dbReference>
<evidence type="ECO:0000256" key="1">
    <source>
        <dbReference type="ARBA" id="ARBA00011073"/>
    </source>
</evidence>
<sequence length="654" mass="71342">MVKIKRNYLISSLLVVMLLLTACSGEESTTTHYNLTITTEGQGSVSPSSGSYKENEALNLEPDPDSGWFFKEWQGSISGDRNPYPLVMDANYTITAVFEEIDQLSLTGEVRVSNKTAESASESITIRQTDIKFNSQPKVKSKINSIANTREQEQYKKEEIIIKYKATTSLQSIKRLEQKNNLRKISKISNESEKIIHYQLPKDLDVKKAVKKYKQLEQVEYAQPNYIYYATKIPNDEDYENYTQNSSTQLNLEAAWDQQTGDSKEITVAVVDTGIIPNHPDLQGRISSAGYDFVDGDSKPYDLSANSHGTHVAGIIGAVANNEIGVTGTNWNINIVPIRVLGTDGKGSGNIVKGIKFAAGLAVENNTGKEITIDEEVDIINLSLGGNISGSDKDKTMRDAINEATSKGILVFAASGNGVYNEDTNRYEGISDVLEPASYDSTMAVGAVNSDNSLGSYSNYGPALDLVAPGTGIYNTTGYYDSNNDSFIPIYDTMTGTSMATPYVSGVASLLLADGVSPSEVEERLKDTAVDLGEEGKDEKYGYGLVDAYGALLNRKLGPPKVFAATKSGDDLTVVSEVREFANNTTYGLDQIDADEVYIIGWRDVNNSGRVDQGDYYGQIGPITVNDYSQNNDLYLNYIGPTTRDVPITVNGLN</sequence>
<keyword evidence="4 5" id="KW-0720">Serine protease</keyword>
<name>A0A938XRI6_9FIRM</name>
<evidence type="ECO:0000259" key="9">
    <source>
        <dbReference type="Pfam" id="PF18998"/>
    </source>
</evidence>
<dbReference type="InterPro" id="IPR050131">
    <property type="entry name" value="Peptidase_S8_subtilisin-like"/>
</dbReference>
<dbReference type="InterPro" id="IPR044060">
    <property type="entry name" value="Bacterial_rp_domain"/>
</dbReference>
<evidence type="ECO:0000259" key="10">
    <source>
        <dbReference type="Pfam" id="PF22148"/>
    </source>
</evidence>
<dbReference type="InterPro" id="IPR000209">
    <property type="entry name" value="Peptidase_S8/S53_dom"/>
</dbReference>
<dbReference type="InterPro" id="IPR023828">
    <property type="entry name" value="Peptidase_S8_Ser-AS"/>
</dbReference>
<dbReference type="GO" id="GO:0004252">
    <property type="term" value="F:serine-type endopeptidase activity"/>
    <property type="evidence" value="ECO:0007669"/>
    <property type="project" value="UniProtKB-UniRule"/>
</dbReference>
<evidence type="ECO:0000256" key="2">
    <source>
        <dbReference type="ARBA" id="ARBA00022670"/>
    </source>
</evidence>
<dbReference type="EC" id="3.4.21.-" evidence="11"/>
<dbReference type="InterPro" id="IPR023827">
    <property type="entry name" value="Peptidase_S8_Asp-AS"/>
</dbReference>
<dbReference type="PROSITE" id="PS00136">
    <property type="entry name" value="SUBTILASE_ASP"/>
    <property type="match status" value="1"/>
</dbReference>
<dbReference type="SUPFAM" id="SSF52743">
    <property type="entry name" value="Subtilisin-like"/>
    <property type="match status" value="1"/>
</dbReference>
<dbReference type="PRINTS" id="PR00723">
    <property type="entry name" value="SUBTILISIN"/>
</dbReference>
<dbReference type="InterPro" id="IPR036852">
    <property type="entry name" value="Peptidase_S8/S53_dom_sf"/>
</dbReference>
<dbReference type="GO" id="GO:0006508">
    <property type="term" value="P:proteolysis"/>
    <property type="evidence" value="ECO:0007669"/>
    <property type="project" value="UniProtKB-KW"/>
</dbReference>
<evidence type="ECO:0000256" key="6">
    <source>
        <dbReference type="RuleBase" id="RU003355"/>
    </source>
</evidence>
<feature type="active site" description="Charge relay system" evidence="5">
    <location>
        <position position="272"/>
    </location>
</feature>
<dbReference type="InterPro" id="IPR022398">
    <property type="entry name" value="Peptidase_S8_His-AS"/>
</dbReference>
<comment type="caution">
    <text evidence="11">The sequence shown here is derived from an EMBL/GenBank/DDBJ whole genome shotgun (WGS) entry which is preliminary data.</text>
</comment>
<evidence type="ECO:0000313" key="12">
    <source>
        <dbReference type="Proteomes" id="UP000774000"/>
    </source>
</evidence>
<feature type="domain" description="Peptidase S8/S53" evidence="8">
    <location>
        <begin position="264"/>
        <end position="544"/>
    </location>
</feature>
<comment type="similarity">
    <text evidence="1 5 6">Belongs to the peptidase S8 family.</text>
</comment>
<dbReference type="Pfam" id="PF00082">
    <property type="entry name" value="Peptidase_S8"/>
    <property type="match status" value="1"/>
</dbReference>
<feature type="active site" description="Charge relay system" evidence="5">
    <location>
        <position position="308"/>
    </location>
</feature>
<evidence type="ECO:0000256" key="7">
    <source>
        <dbReference type="SAM" id="SignalP"/>
    </source>
</evidence>
<feature type="domain" description="Bacterial repeat" evidence="9">
    <location>
        <begin position="33"/>
        <end position="101"/>
    </location>
</feature>
<dbReference type="PANTHER" id="PTHR43806:SF11">
    <property type="entry name" value="CEREVISIN-RELATED"/>
    <property type="match status" value="1"/>
</dbReference>
<dbReference type="Pfam" id="PF18998">
    <property type="entry name" value="Flg_new_2"/>
    <property type="match status" value="1"/>
</dbReference>
<dbReference type="InterPro" id="IPR015500">
    <property type="entry name" value="Peptidase_S8_subtilisin-rel"/>
</dbReference>
<protein>
    <submittedName>
        <fullName evidence="11">Serine protease</fullName>
        <ecNumber evidence="11">3.4.21.-</ecNumber>
    </submittedName>
</protein>
<evidence type="ECO:0000256" key="4">
    <source>
        <dbReference type="ARBA" id="ARBA00022825"/>
    </source>
</evidence>
<evidence type="ECO:0000313" key="11">
    <source>
        <dbReference type="EMBL" id="MBM7556424.1"/>
    </source>
</evidence>
<evidence type="ECO:0000256" key="5">
    <source>
        <dbReference type="PROSITE-ProRule" id="PRU01240"/>
    </source>
</evidence>
<feature type="domain" description="Fervidolysin-like N-terminal prodomain" evidence="10">
    <location>
        <begin position="143"/>
        <end position="225"/>
    </location>
</feature>
<feature type="signal peptide" evidence="7">
    <location>
        <begin position="1"/>
        <end position="24"/>
    </location>
</feature>
<keyword evidence="2 5" id="KW-0645">Protease</keyword>
<proteinExistence type="inferred from homology"/>
<gene>
    <name evidence="11" type="ORF">JOC47_001267</name>
</gene>
<keyword evidence="12" id="KW-1185">Reference proteome</keyword>
<feature type="chain" id="PRO_5038108100" evidence="7">
    <location>
        <begin position="25"/>
        <end position="654"/>
    </location>
</feature>
<reference evidence="11" key="1">
    <citation type="submission" date="2021-01" db="EMBL/GenBank/DDBJ databases">
        <title>Genomic Encyclopedia of Type Strains, Phase IV (KMG-IV): sequencing the most valuable type-strain genomes for metagenomic binning, comparative biology and taxonomic classification.</title>
        <authorList>
            <person name="Goeker M."/>
        </authorList>
    </citation>
    <scope>NUCLEOTIDE SEQUENCE</scope>
    <source>
        <strain evidence="11">DSM 23230</strain>
    </source>
</reference>
<evidence type="ECO:0000256" key="3">
    <source>
        <dbReference type="ARBA" id="ARBA00022801"/>
    </source>
</evidence>
<dbReference type="Gene3D" id="3.40.50.200">
    <property type="entry name" value="Peptidase S8/S53 domain"/>
    <property type="match status" value="1"/>
</dbReference>
<organism evidence="11 12">
    <name type="scientific">Halanaerobacter jeridensis</name>
    <dbReference type="NCBI Taxonomy" id="706427"/>
    <lineage>
        <taxon>Bacteria</taxon>
        <taxon>Bacillati</taxon>
        <taxon>Bacillota</taxon>
        <taxon>Clostridia</taxon>
        <taxon>Halanaerobiales</taxon>
        <taxon>Halobacteroidaceae</taxon>
        <taxon>Halanaerobacter</taxon>
    </lineage>
</organism>
<accession>A0A938XRI6</accession>
<dbReference type="PANTHER" id="PTHR43806">
    <property type="entry name" value="PEPTIDASE S8"/>
    <property type="match status" value="1"/>
</dbReference>
<dbReference type="PROSITE" id="PS51257">
    <property type="entry name" value="PROKAR_LIPOPROTEIN"/>
    <property type="match status" value="1"/>
</dbReference>
<evidence type="ECO:0000259" key="8">
    <source>
        <dbReference type="Pfam" id="PF00082"/>
    </source>
</evidence>
<dbReference type="PROSITE" id="PS00138">
    <property type="entry name" value="SUBTILASE_SER"/>
    <property type="match status" value="1"/>
</dbReference>
<dbReference type="Pfam" id="PF22148">
    <property type="entry name" value="Fervidolysin_NPro-like"/>
    <property type="match status" value="1"/>
</dbReference>
<keyword evidence="7" id="KW-0732">Signal</keyword>
<feature type="active site" description="Charge relay system" evidence="5">
    <location>
        <position position="498"/>
    </location>
</feature>
<keyword evidence="3 5" id="KW-0378">Hydrolase</keyword>
<dbReference type="PROSITE" id="PS00137">
    <property type="entry name" value="SUBTILASE_HIS"/>
    <property type="match status" value="1"/>
</dbReference>
<dbReference type="InterPro" id="IPR054399">
    <property type="entry name" value="Fervidolysin-like_N_prodom"/>
</dbReference>